<dbReference type="OrthoDB" id="3231188at2759"/>
<feature type="compositionally biased region" description="Low complexity" evidence="1">
    <location>
        <begin position="387"/>
        <end position="400"/>
    </location>
</feature>
<feature type="region of interest" description="Disordered" evidence="1">
    <location>
        <begin position="1"/>
        <end position="35"/>
    </location>
</feature>
<dbReference type="EMBL" id="KN837206">
    <property type="protein sequence ID" value="KIJ33929.1"/>
    <property type="molecule type" value="Genomic_DNA"/>
</dbReference>
<feature type="region of interest" description="Disordered" evidence="1">
    <location>
        <begin position="363"/>
        <end position="478"/>
    </location>
</feature>
<feature type="compositionally biased region" description="Basic and acidic residues" evidence="1">
    <location>
        <begin position="458"/>
        <end position="470"/>
    </location>
</feature>
<reference evidence="2 3" key="1">
    <citation type="submission" date="2014-06" db="EMBL/GenBank/DDBJ databases">
        <title>Evolutionary Origins and Diversification of the Mycorrhizal Mutualists.</title>
        <authorList>
            <consortium name="DOE Joint Genome Institute"/>
            <consortium name="Mycorrhizal Genomics Consortium"/>
            <person name="Kohler A."/>
            <person name="Kuo A."/>
            <person name="Nagy L.G."/>
            <person name="Floudas D."/>
            <person name="Copeland A."/>
            <person name="Barry K.W."/>
            <person name="Cichocki N."/>
            <person name="Veneault-Fourrey C."/>
            <person name="LaButti K."/>
            <person name="Lindquist E.A."/>
            <person name="Lipzen A."/>
            <person name="Lundell T."/>
            <person name="Morin E."/>
            <person name="Murat C."/>
            <person name="Riley R."/>
            <person name="Ohm R."/>
            <person name="Sun H."/>
            <person name="Tunlid A."/>
            <person name="Henrissat B."/>
            <person name="Grigoriev I.V."/>
            <person name="Hibbett D.S."/>
            <person name="Martin F."/>
        </authorList>
    </citation>
    <scope>NUCLEOTIDE SEQUENCE [LARGE SCALE GENOMIC DNA]</scope>
    <source>
        <strain evidence="2 3">SS14</strain>
    </source>
</reference>
<evidence type="ECO:0000256" key="1">
    <source>
        <dbReference type="SAM" id="MobiDB-lite"/>
    </source>
</evidence>
<sequence>MGYKHKRKSIPKKPTSSIDDSQYESESESESSDISFHSDMTIETLVKHGHKAQNKINHQKKASSEDHMKLVDKMNLQSGKSHSKKQTLLHSLDKATIVAIHISAGNFTYMNLLWLRHSEQLVGLAFDVNYDPSKCFNTLAGKLQGHLQELQQEIPSQFHNEFKNIYVLERGSYCCHYKFKEQMQTQHSTGISRIRRTAGASVFDCKLSELSNPEARTKFKEDIGFVEEADSTIYAALVRGPTAVNRKASTSVKSTLEDTWGLKSTGITPGTITTHAIFVRYTLSVDVQLQPVGSLTNIHYQDDFEYYLKYLHKGLEKNDRHIIAIFQTWNDFFYPNAEDATIRAMASVLDQENMEALDEIGKDSGVEASQPSNHGCSKTDRVAMSHNNSDNSSSSSSSSDSDSDPDAGGHTTNGPTTRSYAKDTKNRSVGSNEQSHKSKVNGCDTGNKKKYKKRRVVKDKENHKLEETGNRKKCKKHN</sequence>
<gene>
    <name evidence="2" type="ORF">M422DRAFT_264070</name>
</gene>
<evidence type="ECO:0000313" key="2">
    <source>
        <dbReference type="EMBL" id="KIJ33929.1"/>
    </source>
</evidence>
<name>A0A0C9UGQ6_SPHS4</name>
<feature type="compositionally biased region" description="Basic residues" evidence="1">
    <location>
        <begin position="1"/>
        <end position="11"/>
    </location>
</feature>
<organism evidence="2 3">
    <name type="scientific">Sphaerobolus stellatus (strain SS14)</name>
    <dbReference type="NCBI Taxonomy" id="990650"/>
    <lineage>
        <taxon>Eukaryota</taxon>
        <taxon>Fungi</taxon>
        <taxon>Dikarya</taxon>
        <taxon>Basidiomycota</taxon>
        <taxon>Agaricomycotina</taxon>
        <taxon>Agaricomycetes</taxon>
        <taxon>Phallomycetidae</taxon>
        <taxon>Geastrales</taxon>
        <taxon>Sphaerobolaceae</taxon>
        <taxon>Sphaerobolus</taxon>
    </lineage>
</organism>
<keyword evidence="3" id="KW-1185">Reference proteome</keyword>
<proteinExistence type="predicted"/>
<feature type="compositionally biased region" description="Polar residues" evidence="1">
    <location>
        <begin position="410"/>
        <end position="419"/>
    </location>
</feature>
<dbReference type="AlphaFoldDB" id="A0A0C9UGQ6"/>
<evidence type="ECO:0000313" key="3">
    <source>
        <dbReference type="Proteomes" id="UP000054279"/>
    </source>
</evidence>
<dbReference type="HOGENOM" id="CLU_031744_3_0_1"/>
<accession>A0A0C9UGQ6</accession>
<feature type="compositionally biased region" description="Polar residues" evidence="1">
    <location>
        <begin position="367"/>
        <end position="376"/>
    </location>
</feature>
<dbReference type="Proteomes" id="UP000054279">
    <property type="component" value="Unassembled WGS sequence"/>
</dbReference>
<feature type="compositionally biased region" description="Basic residues" evidence="1">
    <location>
        <begin position="448"/>
        <end position="457"/>
    </location>
</feature>
<protein>
    <submittedName>
        <fullName evidence="2">Uncharacterized protein</fullName>
    </submittedName>
</protein>
<feature type="compositionally biased region" description="Acidic residues" evidence="1">
    <location>
        <begin position="21"/>
        <end position="31"/>
    </location>
</feature>